<evidence type="ECO:0000313" key="2">
    <source>
        <dbReference type="Proteomes" id="UP000486351"/>
    </source>
</evidence>
<proteinExistence type="predicted"/>
<evidence type="ECO:0000313" key="1">
    <source>
        <dbReference type="EMBL" id="KAE9311020.1"/>
    </source>
</evidence>
<dbReference type="AlphaFoldDB" id="A0A6G0R050"/>
<comment type="caution">
    <text evidence="1">The sequence shown here is derived from an EMBL/GenBank/DDBJ whole genome shotgun (WGS) entry which is preliminary data.</text>
</comment>
<sequence>MATCTQVGTGTRLACALLSLPDWVARPVTTPPPDFWESSSSICQLPLSGENHS</sequence>
<gene>
    <name evidence="1" type="ORF">PF008_g20301</name>
</gene>
<dbReference type="EMBL" id="QXFY01001718">
    <property type="protein sequence ID" value="KAE9311020.1"/>
    <property type="molecule type" value="Genomic_DNA"/>
</dbReference>
<protein>
    <submittedName>
        <fullName evidence="1">Uncharacterized protein</fullName>
    </submittedName>
</protein>
<accession>A0A6G0R050</accession>
<name>A0A6G0R050_9STRA</name>
<dbReference type="Proteomes" id="UP000486351">
    <property type="component" value="Unassembled WGS sequence"/>
</dbReference>
<reference evidence="1 2" key="1">
    <citation type="submission" date="2018-09" db="EMBL/GenBank/DDBJ databases">
        <title>Genomic investigation of the strawberry pathogen Phytophthora fragariae indicates pathogenicity is determined by transcriptional variation in three key races.</title>
        <authorList>
            <person name="Adams T.M."/>
            <person name="Armitage A.D."/>
            <person name="Sobczyk M.K."/>
            <person name="Bates H.J."/>
            <person name="Dunwell J.M."/>
            <person name="Nellist C.F."/>
            <person name="Harrison R.J."/>
        </authorList>
    </citation>
    <scope>NUCLEOTIDE SEQUENCE [LARGE SCALE GENOMIC DNA]</scope>
    <source>
        <strain evidence="1 2">NOV-77</strain>
    </source>
</reference>
<organism evidence="1 2">
    <name type="scientific">Phytophthora fragariae</name>
    <dbReference type="NCBI Taxonomy" id="53985"/>
    <lineage>
        <taxon>Eukaryota</taxon>
        <taxon>Sar</taxon>
        <taxon>Stramenopiles</taxon>
        <taxon>Oomycota</taxon>
        <taxon>Peronosporomycetes</taxon>
        <taxon>Peronosporales</taxon>
        <taxon>Peronosporaceae</taxon>
        <taxon>Phytophthora</taxon>
    </lineage>
</organism>